<keyword evidence="3" id="KW-1185">Reference proteome</keyword>
<evidence type="ECO:0000256" key="1">
    <source>
        <dbReference type="SAM" id="MobiDB-lite"/>
    </source>
</evidence>
<evidence type="ECO:0000313" key="3">
    <source>
        <dbReference type="Proteomes" id="UP000324222"/>
    </source>
</evidence>
<evidence type="ECO:0000313" key="2">
    <source>
        <dbReference type="EMBL" id="MPC53416.1"/>
    </source>
</evidence>
<proteinExistence type="predicted"/>
<reference evidence="2 3" key="1">
    <citation type="submission" date="2019-05" db="EMBL/GenBank/DDBJ databases">
        <title>Another draft genome of Portunus trituberculatus and its Hox gene families provides insights of decapod evolution.</title>
        <authorList>
            <person name="Jeong J.-H."/>
            <person name="Song I."/>
            <person name="Kim S."/>
            <person name="Choi T."/>
            <person name="Kim D."/>
            <person name="Ryu S."/>
            <person name="Kim W."/>
        </authorList>
    </citation>
    <scope>NUCLEOTIDE SEQUENCE [LARGE SCALE GENOMIC DNA]</scope>
    <source>
        <tissue evidence="2">Muscle</tissue>
    </source>
</reference>
<organism evidence="2 3">
    <name type="scientific">Portunus trituberculatus</name>
    <name type="common">Swimming crab</name>
    <name type="synonym">Neptunus trituberculatus</name>
    <dbReference type="NCBI Taxonomy" id="210409"/>
    <lineage>
        <taxon>Eukaryota</taxon>
        <taxon>Metazoa</taxon>
        <taxon>Ecdysozoa</taxon>
        <taxon>Arthropoda</taxon>
        <taxon>Crustacea</taxon>
        <taxon>Multicrustacea</taxon>
        <taxon>Malacostraca</taxon>
        <taxon>Eumalacostraca</taxon>
        <taxon>Eucarida</taxon>
        <taxon>Decapoda</taxon>
        <taxon>Pleocyemata</taxon>
        <taxon>Brachyura</taxon>
        <taxon>Eubrachyura</taxon>
        <taxon>Portunoidea</taxon>
        <taxon>Portunidae</taxon>
        <taxon>Portuninae</taxon>
        <taxon>Portunus</taxon>
    </lineage>
</organism>
<protein>
    <submittedName>
        <fullName evidence="2">Uncharacterized protein</fullName>
    </submittedName>
</protein>
<accession>A0A5B7G7D3</accession>
<name>A0A5B7G7D3_PORTR</name>
<feature type="compositionally biased region" description="Basic and acidic residues" evidence="1">
    <location>
        <begin position="86"/>
        <end position="101"/>
    </location>
</feature>
<dbReference type="AlphaFoldDB" id="A0A5B7G7D3"/>
<comment type="caution">
    <text evidence="2">The sequence shown here is derived from an EMBL/GenBank/DDBJ whole genome shotgun (WGS) entry which is preliminary data.</text>
</comment>
<feature type="region of interest" description="Disordered" evidence="1">
    <location>
        <begin position="78"/>
        <end position="101"/>
    </location>
</feature>
<dbReference type="EMBL" id="VSRR010011605">
    <property type="protein sequence ID" value="MPC53416.1"/>
    <property type="molecule type" value="Genomic_DNA"/>
</dbReference>
<gene>
    <name evidence="2" type="ORF">E2C01_047306</name>
</gene>
<dbReference type="Proteomes" id="UP000324222">
    <property type="component" value="Unassembled WGS sequence"/>
</dbReference>
<sequence length="101" mass="11386">MEGISGCCSPLSIDLCSIRHNEYEKRFLVLKGLRKRSNLASQPASQQPSQSTTQAVREARKVFVILVVLFVHINSIKKYSGPDPLDQTRPEKTREDHLCCS</sequence>